<evidence type="ECO:0000313" key="2">
    <source>
        <dbReference type="EMBL" id="PRQ37741.1"/>
    </source>
</evidence>
<evidence type="ECO:0000313" key="3">
    <source>
        <dbReference type="Proteomes" id="UP000238479"/>
    </source>
</evidence>
<sequence length="82" mass="9214">MKISKWNPPFLYHLPLFSCLHLLFVSAPNPKLQFCSGTSAIRDPNPEPSSFHLFPAKTGQSDLKARIISHRTTTSSLKTFLT</sequence>
<organism evidence="2 3">
    <name type="scientific">Rosa chinensis</name>
    <name type="common">China rose</name>
    <dbReference type="NCBI Taxonomy" id="74649"/>
    <lineage>
        <taxon>Eukaryota</taxon>
        <taxon>Viridiplantae</taxon>
        <taxon>Streptophyta</taxon>
        <taxon>Embryophyta</taxon>
        <taxon>Tracheophyta</taxon>
        <taxon>Spermatophyta</taxon>
        <taxon>Magnoliopsida</taxon>
        <taxon>eudicotyledons</taxon>
        <taxon>Gunneridae</taxon>
        <taxon>Pentapetalae</taxon>
        <taxon>rosids</taxon>
        <taxon>fabids</taxon>
        <taxon>Rosales</taxon>
        <taxon>Rosaceae</taxon>
        <taxon>Rosoideae</taxon>
        <taxon>Rosoideae incertae sedis</taxon>
        <taxon>Rosa</taxon>
    </lineage>
</organism>
<dbReference type="Proteomes" id="UP000238479">
    <property type="component" value="Chromosome 4"/>
</dbReference>
<dbReference type="Gramene" id="PRQ37741">
    <property type="protein sequence ID" value="PRQ37741"/>
    <property type="gene ID" value="RchiOBHm_Chr4g0405971"/>
</dbReference>
<name>A0A2P6QU77_ROSCH</name>
<accession>A0A2P6QU77</accession>
<keyword evidence="1" id="KW-0732">Signal</keyword>
<proteinExistence type="predicted"/>
<comment type="caution">
    <text evidence="2">The sequence shown here is derived from an EMBL/GenBank/DDBJ whole genome shotgun (WGS) entry which is preliminary data.</text>
</comment>
<protein>
    <submittedName>
        <fullName evidence="2">Uncharacterized protein</fullName>
    </submittedName>
</protein>
<evidence type="ECO:0000256" key="1">
    <source>
        <dbReference type="SAM" id="SignalP"/>
    </source>
</evidence>
<dbReference type="EMBL" id="PDCK01000042">
    <property type="protein sequence ID" value="PRQ37741.1"/>
    <property type="molecule type" value="Genomic_DNA"/>
</dbReference>
<feature type="chain" id="PRO_5015178288" evidence="1">
    <location>
        <begin position="28"/>
        <end position="82"/>
    </location>
</feature>
<feature type="signal peptide" evidence="1">
    <location>
        <begin position="1"/>
        <end position="27"/>
    </location>
</feature>
<reference evidence="2 3" key="1">
    <citation type="journal article" date="2018" name="Nat. Genet.">
        <title>The Rosa genome provides new insights in the design of modern roses.</title>
        <authorList>
            <person name="Bendahmane M."/>
        </authorList>
    </citation>
    <scope>NUCLEOTIDE SEQUENCE [LARGE SCALE GENOMIC DNA]</scope>
    <source>
        <strain evidence="3">cv. Old Blush</strain>
    </source>
</reference>
<dbReference type="AlphaFoldDB" id="A0A2P6QU77"/>
<keyword evidence="3" id="KW-1185">Reference proteome</keyword>
<gene>
    <name evidence="2" type="ORF">RchiOBHm_Chr4g0405971</name>
</gene>